<sequence length="156" mass="17245">MNETHVTLVGTVIQDLRRRTTAEGAELISFRMASNERRFDRTSGEWVDGETLYANVTCWRRLVKGVAYALAKGDPVVVTGRLYTRSYEVEGQRRHTTELDAVTVGIDLSRCIASIDRTKKLPAGVASSAAEEQIEQLEVSVPDTAEELTAEETVDA</sequence>
<dbReference type="InterPro" id="IPR000424">
    <property type="entry name" value="Primosome_PriB/ssb"/>
</dbReference>
<dbReference type="Proteomes" id="UP001164965">
    <property type="component" value="Chromosome"/>
</dbReference>
<dbReference type="InterPro" id="IPR011344">
    <property type="entry name" value="ssDNA-bd"/>
</dbReference>
<dbReference type="NCBIfam" id="TIGR00621">
    <property type="entry name" value="ssb"/>
    <property type="match status" value="1"/>
</dbReference>
<gene>
    <name evidence="4" type="primary">ssb</name>
    <name evidence="4" type="ORF">RHODO2019_11595</name>
</gene>
<dbReference type="PROSITE" id="PS50935">
    <property type="entry name" value="SSB"/>
    <property type="match status" value="1"/>
</dbReference>
<dbReference type="PANTHER" id="PTHR10302">
    <property type="entry name" value="SINGLE-STRANDED DNA-BINDING PROTEIN"/>
    <property type="match status" value="1"/>
</dbReference>
<proteinExistence type="predicted"/>
<dbReference type="PIRSF" id="PIRSF002070">
    <property type="entry name" value="SSB"/>
    <property type="match status" value="1"/>
</dbReference>
<name>A0ABY6NXJ7_9NOCA</name>
<evidence type="ECO:0000313" key="4">
    <source>
        <dbReference type="EMBL" id="UZJ23841.1"/>
    </source>
</evidence>
<evidence type="ECO:0000256" key="2">
    <source>
        <dbReference type="PIRNR" id="PIRNR002070"/>
    </source>
</evidence>
<dbReference type="EMBL" id="CP110615">
    <property type="protein sequence ID" value="UZJ23841.1"/>
    <property type="molecule type" value="Genomic_DNA"/>
</dbReference>
<evidence type="ECO:0000256" key="3">
    <source>
        <dbReference type="RuleBase" id="RU000524"/>
    </source>
</evidence>
<dbReference type="GO" id="GO:0003677">
    <property type="term" value="F:DNA binding"/>
    <property type="evidence" value="ECO:0007669"/>
    <property type="project" value="UniProtKB-KW"/>
</dbReference>
<protein>
    <recommendedName>
        <fullName evidence="2 3">Single-stranded DNA-binding protein</fullName>
    </recommendedName>
</protein>
<evidence type="ECO:0000256" key="1">
    <source>
        <dbReference type="ARBA" id="ARBA00023125"/>
    </source>
</evidence>
<reference evidence="4" key="1">
    <citation type="submission" date="2022-10" db="EMBL/GenBank/DDBJ databases">
        <title>Rhodococcus sp.75.</title>
        <authorList>
            <person name="Sun M."/>
        </authorList>
    </citation>
    <scope>NUCLEOTIDE SEQUENCE</scope>
    <source>
        <strain evidence="4">75</strain>
    </source>
</reference>
<organism evidence="4 5">
    <name type="scientific">Rhodococcus antarcticus</name>
    <dbReference type="NCBI Taxonomy" id="2987751"/>
    <lineage>
        <taxon>Bacteria</taxon>
        <taxon>Bacillati</taxon>
        <taxon>Actinomycetota</taxon>
        <taxon>Actinomycetes</taxon>
        <taxon>Mycobacteriales</taxon>
        <taxon>Nocardiaceae</taxon>
        <taxon>Rhodococcus</taxon>
    </lineage>
</organism>
<dbReference type="RefSeq" id="WP_265381949.1">
    <property type="nucleotide sequence ID" value="NZ_CP110615.1"/>
</dbReference>
<dbReference type="SUPFAM" id="SSF50249">
    <property type="entry name" value="Nucleic acid-binding proteins"/>
    <property type="match status" value="1"/>
</dbReference>
<dbReference type="Gene3D" id="2.40.50.140">
    <property type="entry name" value="Nucleic acid-binding proteins"/>
    <property type="match status" value="1"/>
</dbReference>
<accession>A0ABY6NXJ7</accession>
<evidence type="ECO:0000313" key="5">
    <source>
        <dbReference type="Proteomes" id="UP001164965"/>
    </source>
</evidence>
<dbReference type="Pfam" id="PF00436">
    <property type="entry name" value="SSB"/>
    <property type="match status" value="1"/>
</dbReference>
<keyword evidence="1 2" id="KW-0238">DNA-binding</keyword>
<dbReference type="CDD" id="cd04496">
    <property type="entry name" value="SSB_OBF"/>
    <property type="match status" value="1"/>
</dbReference>
<dbReference type="PANTHER" id="PTHR10302:SF27">
    <property type="entry name" value="SINGLE-STRANDED DNA-BINDING PROTEIN"/>
    <property type="match status" value="1"/>
</dbReference>
<dbReference type="InterPro" id="IPR012340">
    <property type="entry name" value="NA-bd_OB-fold"/>
</dbReference>
<keyword evidence="5" id="KW-1185">Reference proteome</keyword>